<accession>A0A6A6CS73</accession>
<evidence type="ECO:0000313" key="1">
    <source>
        <dbReference type="EMBL" id="KAF2169000.1"/>
    </source>
</evidence>
<organism evidence="1 2">
    <name type="scientific">Zasmidium cellare ATCC 36951</name>
    <dbReference type="NCBI Taxonomy" id="1080233"/>
    <lineage>
        <taxon>Eukaryota</taxon>
        <taxon>Fungi</taxon>
        <taxon>Dikarya</taxon>
        <taxon>Ascomycota</taxon>
        <taxon>Pezizomycotina</taxon>
        <taxon>Dothideomycetes</taxon>
        <taxon>Dothideomycetidae</taxon>
        <taxon>Mycosphaerellales</taxon>
        <taxon>Mycosphaerellaceae</taxon>
        <taxon>Zasmidium</taxon>
    </lineage>
</organism>
<dbReference type="GeneID" id="54558931"/>
<protein>
    <submittedName>
        <fullName evidence="1">Uncharacterized protein</fullName>
    </submittedName>
</protein>
<reference evidence="1" key="1">
    <citation type="journal article" date="2020" name="Stud. Mycol.">
        <title>101 Dothideomycetes genomes: a test case for predicting lifestyles and emergence of pathogens.</title>
        <authorList>
            <person name="Haridas S."/>
            <person name="Albert R."/>
            <person name="Binder M."/>
            <person name="Bloem J."/>
            <person name="Labutti K."/>
            <person name="Salamov A."/>
            <person name="Andreopoulos B."/>
            <person name="Baker S."/>
            <person name="Barry K."/>
            <person name="Bills G."/>
            <person name="Bluhm B."/>
            <person name="Cannon C."/>
            <person name="Castanera R."/>
            <person name="Culley D."/>
            <person name="Daum C."/>
            <person name="Ezra D."/>
            <person name="Gonzalez J."/>
            <person name="Henrissat B."/>
            <person name="Kuo A."/>
            <person name="Liang C."/>
            <person name="Lipzen A."/>
            <person name="Lutzoni F."/>
            <person name="Magnuson J."/>
            <person name="Mondo S."/>
            <person name="Nolan M."/>
            <person name="Ohm R."/>
            <person name="Pangilinan J."/>
            <person name="Park H.-J."/>
            <person name="Ramirez L."/>
            <person name="Alfaro M."/>
            <person name="Sun H."/>
            <person name="Tritt A."/>
            <person name="Yoshinaga Y."/>
            <person name="Zwiers L.-H."/>
            <person name="Turgeon B."/>
            <person name="Goodwin S."/>
            <person name="Spatafora J."/>
            <person name="Crous P."/>
            <person name="Grigoriev I."/>
        </authorList>
    </citation>
    <scope>NUCLEOTIDE SEQUENCE</scope>
    <source>
        <strain evidence="1">ATCC 36951</strain>
    </source>
</reference>
<name>A0A6A6CS73_ZASCE</name>
<dbReference type="RefSeq" id="XP_033669889.1">
    <property type="nucleotide sequence ID" value="XM_033805659.1"/>
</dbReference>
<dbReference type="AlphaFoldDB" id="A0A6A6CS73"/>
<dbReference type="OrthoDB" id="6359816at2759"/>
<sequence>MQAFYDVIPYVYSNTAPNEIGLRESVVEVWAGARKFVHEAAEKGKWLELVERFPELGADMITGLVGDVEIGGEGYDAVSCCGVAGDDDWAVDFTDRGGWAREENDESDDDEIEYPELIEV</sequence>
<dbReference type="EMBL" id="ML993589">
    <property type="protein sequence ID" value="KAF2169000.1"/>
    <property type="molecule type" value="Genomic_DNA"/>
</dbReference>
<dbReference type="InterPro" id="IPR018247">
    <property type="entry name" value="EF_Hand_1_Ca_BS"/>
</dbReference>
<dbReference type="Proteomes" id="UP000799537">
    <property type="component" value="Unassembled WGS sequence"/>
</dbReference>
<dbReference type="PROSITE" id="PS00018">
    <property type="entry name" value="EF_HAND_1"/>
    <property type="match status" value="1"/>
</dbReference>
<evidence type="ECO:0000313" key="2">
    <source>
        <dbReference type="Proteomes" id="UP000799537"/>
    </source>
</evidence>
<gene>
    <name evidence="1" type="ORF">M409DRAFT_21011</name>
</gene>
<keyword evidence="2" id="KW-1185">Reference proteome</keyword>
<proteinExistence type="predicted"/>